<dbReference type="PANTHER" id="PTHR43773:SF1">
    <property type="entry name" value="MAGNESIUM TRANSPORTER MGTE"/>
    <property type="match status" value="1"/>
</dbReference>
<dbReference type="InterPro" id="IPR006669">
    <property type="entry name" value="MgtE_transporter"/>
</dbReference>
<dbReference type="InterPro" id="IPR046342">
    <property type="entry name" value="CBS_dom_sf"/>
</dbReference>
<name>A0A6J6ZD03_9ZZZZ</name>
<proteinExistence type="predicted"/>
<dbReference type="AlphaFoldDB" id="A0A6J6ZD03"/>
<dbReference type="Pfam" id="PF00571">
    <property type="entry name" value="CBS"/>
    <property type="match status" value="1"/>
</dbReference>
<evidence type="ECO:0000259" key="1">
    <source>
        <dbReference type="PROSITE" id="PS51371"/>
    </source>
</evidence>
<protein>
    <submittedName>
        <fullName evidence="2">Unannotated protein</fullName>
    </submittedName>
</protein>
<gene>
    <name evidence="2" type="ORF">UFOPK3119_00773</name>
</gene>
<sequence>MVHYQRLLRERPSTLLGSIVDTDTQGLNPNASLHEVSSYLASYNLLSVPVVDANDRLLGAVTVDDVLDHLLPENWRLEHRDSTRGTGPKLNLADVAGTEVDLQDIELDKAMDEEAR</sequence>
<dbReference type="PANTHER" id="PTHR43773">
    <property type="entry name" value="MAGNESIUM TRANSPORTER MGTE"/>
    <property type="match status" value="1"/>
</dbReference>
<dbReference type="InterPro" id="IPR000644">
    <property type="entry name" value="CBS_dom"/>
</dbReference>
<dbReference type="EMBL" id="CAFAAX010000099">
    <property type="protein sequence ID" value="CAB4818393.1"/>
    <property type="molecule type" value="Genomic_DNA"/>
</dbReference>
<dbReference type="PROSITE" id="PS51371">
    <property type="entry name" value="CBS"/>
    <property type="match status" value="1"/>
</dbReference>
<reference evidence="2" key="1">
    <citation type="submission" date="2020-05" db="EMBL/GenBank/DDBJ databases">
        <authorList>
            <person name="Chiriac C."/>
            <person name="Salcher M."/>
            <person name="Ghai R."/>
            <person name="Kavagutti S V."/>
        </authorList>
    </citation>
    <scope>NUCLEOTIDE SEQUENCE</scope>
</reference>
<feature type="domain" description="CBS" evidence="1">
    <location>
        <begin position="20"/>
        <end position="82"/>
    </location>
</feature>
<dbReference type="GO" id="GO:0015095">
    <property type="term" value="F:magnesium ion transmembrane transporter activity"/>
    <property type="evidence" value="ECO:0007669"/>
    <property type="project" value="InterPro"/>
</dbReference>
<organism evidence="2">
    <name type="scientific">freshwater metagenome</name>
    <dbReference type="NCBI Taxonomy" id="449393"/>
    <lineage>
        <taxon>unclassified sequences</taxon>
        <taxon>metagenomes</taxon>
        <taxon>ecological metagenomes</taxon>
    </lineage>
</organism>
<accession>A0A6J6ZD03</accession>
<dbReference type="Gene3D" id="3.10.580.10">
    <property type="entry name" value="CBS-domain"/>
    <property type="match status" value="1"/>
</dbReference>
<dbReference type="SMART" id="SM00116">
    <property type="entry name" value="CBS"/>
    <property type="match status" value="1"/>
</dbReference>
<evidence type="ECO:0000313" key="2">
    <source>
        <dbReference type="EMBL" id="CAB4818393.1"/>
    </source>
</evidence>
<dbReference type="SUPFAM" id="SSF54631">
    <property type="entry name" value="CBS-domain pair"/>
    <property type="match status" value="1"/>
</dbReference>
<dbReference type="GO" id="GO:0016020">
    <property type="term" value="C:membrane"/>
    <property type="evidence" value="ECO:0007669"/>
    <property type="project" value="InterPro"/>
</dbReference>